<evidence type="ECO:0000256" key="2">
    <source>
        <dbReference type="ARBA" id="ARBA00022475"/>
    </source>
</evidence>
<keyword evidence="4 10" id="KW-0812">Transmembrane</keyword>
<evidence type="ECO:0000256" key="6">
    <source>
        <dbReference type="ARBA" id="ARBA00022989"/>
    </source>
</evidence>
<keyword evidence="9" id="KW-0807">Transducer</keyword>
<dbReference type="EMBL" id="JBDJPC010000011">
    <property type="protein sequence ID" value="KAL1489885.1"/>
    <property type="molecule type" value="Genomic_DNA"/>
</dbReference>
<evidence type="ECO:0000256" key="10">
    <source>
        <dbReference type="SAM" id="Phobius"/>
    </source>
</evidence>
<keyword evidence="12" id="KW-1185">Reference proteome</keyword>
<keyword evidence="5" id="KW-0552">Olfaction</keyword>
<evidence type="ECO:0000256" key="9">
    <source>
        <dbReference type="ARBA" id="ARBA00023224"/>
    </source>
</evidence>
<dbReference type="GO" id="GO:0007165">
    <property type="term" value="P:signal transduction"/>
    <property type="evidence" value="ECO:0007669"/>
    <property type="project" value="UniProtKB-KW"/>
</dbReference>
<keyword evidence="3" id="KW-0716">Sensory transduction</keyword>
<dbReference type="AlphaFoldDB" id="A0ABD1E5N0"/>
<evidence type="ECO:0000256" key="7">
    <source>
        <dbReference type="ARBA" id="ARBA00023136"/>
    </source>
</evidence>
<evidence type="ECO:0000313" key="11">
    <source>
        <dbReference type="EMBL" id="KAL1489885.1"/>
    </source>
</evidence>
<gene>
    <name evidence="11" type="ORF">ABEB36_013812</name>
</gene>
<feature type="transmembrane region" description="Helical" evidence="10">
    <location>
        <begin position="12"/>
        <end position="32"/>
    </location>
</feature>
<keyword evidence="7 10" id="KW-0472">Membrane</keyword>
<feature type="transmembrane region" description="Helical" evidence="10">
    <location>
        <begin position="185"/>
        <end position="208"/>
    </location>
</feature>
<evidence type="ECO:0000256" key="4">
    <source>
        <dbReference type="ARBA" id="ARBA00022692"/>
    </source>
</evidence>
<accession>A0ABD1E5N0</accession>
<feature type="transmembrane region" description="Helical" evidence="10">
    <location>
        <begin position="288"/>
        <end position="311"/>
    </location>
</feature>
<keyword evidence="8" id="KW-0675">Receptor</keyword>
<dbReference type="PANTHER" id="PTHR21137:SF35">
    <property type="entry name" value="ODORANT RECEPTOR 19A-RELATED"/>
    <property type="match status" value="1"/>
</dbReference>
<dbReference type="InterPro" id="IPR004117">
    <property type="entry name" value="7tm6_olfct_rcpt"/>
</dbReference>
<evidence type="ECO:0008006" key="13">
    <source>
        <dbReference type="Google" id="ProtNLM"/>
    </source>
</evidence>
<comment type="subcellular location">
    <subcellularLocation>
        <location evidence="1">Cell membrane</location>
        <topology evidence="1">Multi-pass membrane protein</topology>
    </subcellularLocation>
</comment>
<dbReference type="Pfam" id="PF02949">
    <property type="entry name" value="7tm_6"/>
    <property type="match status" value="1"/>
</dbReference>
<evidence type="ECO:0000256" key="5">
    <source>
        <dbReference type="ARBA" id="ARBA00022725"/>
    </source>
</evidence>
<name>A0ABD1E5N0_HYPHA</name>
<feature type="transmembrane region" description="Helical" evidence="10">
    <location>
        <begin position="107"/>
        <end position="132"/>
    </location>
</feature>
<reference evidence="11 12" key="1">
    <citation type="submission" date="2024-05" db="EMBL/GenBank/DDBJ databases">
        <title>Genetic variation in Jamaican populations of the coffee berry borer (Hypothenemus hampei).</title>
        <authorList>
            <person name="Errbii M."/>
            <person name="Myrie A."/>
        </authorList>
    </citation>
    <scope>NUCLEOTIDE SEQUENCE [LARGE SCALE GENOMIC DNA]</scope>
    <source>
        <strain evidence="11">JA-Hopewell-2020-01-JO</strain>
        <tissue evidence="11">Whole body</tissue>
    </source>
</reference>
<evidence type="ECO:0000256" key="3">
    <source>
        <dbReference type="ARBA" id="ARBA00022606"/>
    </source>
</evidence>
<dbReference type="PANTHER" id="PTHR21137">
    <property type="entry name" value="ODORANT RECEPTOR"/>
    <property type="match status" value="1"/>
</dbReference>
<comment type="caution">
    <text evidence="11">The sequence shown here is derived from an EMBL/GenBank/DDBJ whole genome shotgun (WGS) entry which is preliminary data.</text>
</comment>
<organism evidence="11 12">
    <name type="scientific">Hypothenemus hampei</name>
    <name type="common">Coffee berry borer</name>
    <dbReference type="NCBI Taxonomy" id="57062"/>
    <lineage>
        <taxon>Eukaryota</taxon>
        <taxon>Metazoa</taxon>
        <taxon>Ecdysozoa</taxon>
        <taxon>Arthropoda</taxon>
        <taxon>Hexapoda</taxon>
        <taxon>Insecta</taxon>
        <taxon>Pterygota</taxon>
        <taxon>Neoptera</taxon>
        <taxon>Endopterygota</taxon>
        <taxon>Coleoptera</taxon>
        <taxon>Polyphaga</taxon>
        <taxon>Cucujiformia</taxon>
        <taxon>Curculionidae</taxon>
        <taxon>Scolytinae</taxon>
        <taxon>Hypothenemus</taxon>
    </lineage>
</organism>
<evidence type="ECO:0000256" key="1">
    <source>
        <dbReference type="ARBA" id="ARBA00004651"/>
    </source>
</evidence>
<dbReference type="GO" id="GO:0007608">
    <property type="term" value="P:sensory perception of smell"/>
    <property type="evidence" value="ECO:0007669"/>
    <property type="project" value="UniProtKB-KW"/>
</dbReference>
<keyword evidence="2" id="KW-1003">Cell membrane</keyword>
<dbReference type="GO" id="GO:0005886">
    <property type="term" value="C:plasma membrane"/>
    <property type="evidence" value="ECO:0007669"/>
    <property type="project" value="UniProtKB-SubCell"/>
</dbReference>
<evidence type="ECO:0000313" key="12">
    <source>
        <dbReference type="Proteomes" id="UP001566132"/>
    </source>
</evidence>
<feature type="transmembrane region" description="Helical" evidence="10">
    <location>
        <begin position="214"/>
        <end position="238"/>
    </location>
</feature>
<proteinExistence type="predicted"/>
<feature type="transmembrane region" description="Helical" evidence="10">
    <location>
        <begin position="44"/>
        <end position="63"/>
    </location>
</feature>
<keyword evidence="6 10" id="KW-1133">Transmembrane helix</keyword>
<evidence type="ECO:0000256" key="8">
    <source>
        <dbReference type="ARBA" id="ARBA00023170"/>
    </source>
</evidence>
<dbReference type="Proteomes" id="UP001566132">
    <property type="component" value="Unassembled WGS sequence"/>
</dbReference>
<sequence>MEKPTISIWEKNIIQMNLHPSLCILILITFMLKKIYEESLHSYILTVKILIVLFSITCFDHILKPFYTYEHHQSDGTIVIKRNLMLNSWFPYDTKTHFWKTYILQSFWALALGSGIFFSYFVVFCLFFYAIAQLRIINYIMNNFKTYQSKIAFKELQIDSAESMFKFCIEKHQHIIKFIGNVNKALGLVILVDFLQNSIQMTCILVQILESDDFSFAVILYEANFIVLIICRLCVLYYNGNKITLLSELLANTAYQLNWYDESQRFKFMLNMFLLRCRKPLFIKMGPFGSIGLPAIISVLKATYSYVMLIINKSQE</sequence>
<protein>
    <recommendedName>
        <fullName evidence="13">Odorant receptor</fullName>
    </recommendedName>
</protein>